<feature type="compositionally biased region" description="Low complexity" evidence="1">
    <location>
        <begin position="166"/>
        <end position="180"/>
    </location>
</feature>
<feature type="region of interest" description="Disordered" evidence="1">
    <location>
        <begin position="123"/>
        <end position="180"/>
    </location>
</feature>
<dbReference type="Proteomes" id="UP000585836">
    <property type="component" value="Unassembled WGS sequence"/>
</dbReference>
<organism evidence="2 3">
    <name type="scientific">Streptomyces echinatus</name>
    <dbReference type="NCBI Taxonomy" id="67293"/>
    <lineage>
        <taxon>Bacteria</taxon>
        <taxon>Bacillati</taxon>
        <taxon>Actinomycetota</taxon>
        <taxon>Actinomycetes</taxon>
        <taxon>Kitasatosporales</taxon>
        <taxon>Streptomycetaceae</taxon>
        <taxon>Streptomyces</taxon>
    </lineage>
</organism>
<evidence type="ECO:0000313" key="2">
    <source>
        <dbReference type="EMBL" id="MBB5929512.1"/>
    </source>
</evidence>
<accession>A0A7W9PYR5</accession>
<protein>
    <submittedName>
        <fullName evidence="2">Uncharacterized protein</fullName>
    </submittedName>
</protein>
<gene>
    <name evidence="2" type="ORF">FHS34_004999</name>
</gene>
<proteinExistence type="predicted"/>
<sequence length="180" mass="18551">MSYDLAVREGDRPADDKTAGRVFSDLYDRYIDSEVEEPPSERIAAYVAALLERWCDLTEDEEDTSPWSTGPLIGEAGGPLISVPAVLVGVVGPAVAGPVALGEGAVHQHVVGVGFAQRTQQAGRAIGKQADHRGRVGVGGPDGDTEAGGKLRESVMPAQVHQSDQSAGAAGACSGGHPRG</sequence>
<dbReference type="AlphaFoldDB" id="A0A7W9PYR5"/>
<reference evidence="2 3" key="1">
    <citation type="submission" date="2020-08" db="EMBL/GenBank/DDBJ databases">
        <title>Genomic Encyclopedia of Type Strains, Phase III (KMG-III): the genomes of soil and plant-associated and newly described type strains.</title>
        <authorList>
            <person name="Whitman W."/>
        </authorList>
    </citation>
    <scope>NUCLEOTIDE SEQUENCE [LARGE SCALE GENOMIC DNA]</scope>
    <source>
        <strain evidence="2 3">CECT 3313</strain>
    </source>
</reference>
<keyword evidence="3" id="KW-1185">Reference proteome</keyword>
<name>A0A7W9PYR5_9ACTN</name>
<evidence type="ECO:0000313" key="3">
    <source>
        <dbReference type="Proteomes" id="UP000585836"/>
    </source>
</evidence>
<comment type="caution">
    <text evidence="2">The sequence shown here is derived from an EMBL/GenBank/DDBJ whole genome shotgun (WGS) entry which is preliminary data.</text>
</comment>
<dbReference type="EMBL" id="JACHJK010000009">
    <property type="protein sequence ID" value="MBB5929512.1"/>
    <property type="molecule type" value="Genomic_DNA"/>
</dbReference>
<evidence type="ECO:0000256" key="1">
    <source>
        <dbReference type="SAM" id="MobiDB-lite"/>
    </source>
</evidence>